<evidence type="ECO:0000313" key="1">
    <source>
        <dbReference type="EMBL" id="KAI9912104.1"/>
    </source>
</evidence>
<gene>
    <name evidence="1" type="ORF">PsorP6_008858</name>
</gene>
<dbReference type="Proteomes" id="UP001163321">
    <property type="component" value="Chromosome 5"/>
</dbReference>
<dbReference type="EMBL" id="CM047584">
    <property type="protein sequence ID" value="KAI9912104.1"/>
    <property type="molecule type" value="Genomic_DNA"/>
</dbReference>
<organism evidence="1 2">
    <name type="scientific">Peronosclerospora sorghi</name>
    <dbReference type="NCBI Taxonomy" id="230839"/>
    <lineage>
        <taxon>Eukaryota</taxon>
        <taxon>Sar</taxon>
        <taxon>Stramenopiles</taxon>
        <taxon>Oomycota</taxon>
        <taxon>Peronosporomycetes</taxon>
        <taxon>Peronosporales</taxon>
        <taxon>Peronosporaceae</taxon>
        <taxon>Peronosclerospora</taxon>
    </lineage>
</organism>
<accession>A0ACC0W028</accession>
<proteinExistence type="predicted"/>
<name>A0ACC0W028_9STRA</name>
<keyword evidence="2" id="KW-1185">Reference proteome</keyword>
<protein>
    <submittedName>
        <fullName evidence="1">Uncharacterized protein</fullName>
    </submittedName>
</protein>
<sequence length="92" mass="10129">MLRCGAAYAPFGTIPLSSMLVWLSESWLMSHHGVVDVLRAVRDLLQKSKHYIDKEALPRTCSPHALRASAAAALDAEEKEARHPGCNASRLF</sequence>
<reference evidence="1 2" key="1">
    <citation type="journal article" date="2022" name="bioRxiv">
        <title>The genome of the oomycete Peronosclerospora sorghi, a cosmopolitan pathogen of maize and sorghum, is inflated with dispersed pseudogenes.</title>
        <authorList>
            <person name="Fletcher K."/>
            <person name="Martin F."/>
            <person name="Isakeit T."/>
            <person name="Cavanaugh K."/>
            <person name="Magill C."/>
            <person name="Michelmore R."/>
        </authorList>
    </citation>
    <scope>NUCLEOTIDE SEQUENCE [LARGE SCALE GENOMIC DNA]</scope>
    <source>
        <strain evidence="1">P6</strain>
    </source>
</reference>
<evidence type="ECO:0000313" key="2">
    <source>
        <dbReference type="Proteomes" id="UP001163321"/>
    </source>
</evidence>
<comment type="caution">
    <text evidence="1">The sequence shown here is derived from an EMBL/GenBank/DDBJ whole genome shotgun (WGS) entry which is preliminary data.</text>
</comment>